<dbReference type="Proteomes" id="UP000585905">
    <property type="component" value="Unassembled WGS sequence"/>
</dbReference>
<protein>
    <submittedName>
        <fullName evidence="1">Uncharacterized protein</fullName>
    </submittedName>
</protein>
<gene>
    <name evidence="1" type="ORF">FHX53_001750</name>
</gene>
<accession>A0A839E6R4</accession>
<dbReference type="EMBL" id="JACGWX010000004">
    <property type="protein sequence ID" value="MBA8848151.1"/>
    <property type="molecule type" value="Genomic_DNA"/>
</dbReference>
<organism evidence="1 2">
    <name type="scientific">Microcella alkalica</name>
    <dbReference type="NCBI Taxonomy" id="355930"/>
    <lineage>
        <taxon>Bacteria</taxon>
        <taxon>Bacillati</taxon>
        <taxon>Actinomycetota</taxon>
        <taxon>Actinomycetes</taxon>
        <taxon>Micrococcales</taxon>
        <taxon>Microbacteriaceae</taxon>
        <taxon>Microcella</taxon>
    </lineage>
</organism>
<evidence type="ECO:0000313" key="2">
    <source>
        <dbReference type="Proteomes" id="UP000585905"/>
    </source>
</evidence>
<reference evidence="1 2" key="1">
    <citation type="submission" date="2020-07" db="EMBL/GenBank/DDBJ databases">
        <title>Sequencing the genomes of 1000 actinobacteria strains.</title>
        <authorList>
            <person name="Klenk H.-P."/>
        </authorList>
    </citation>
    <scope>NUCLEOTIDE SEQUENCE [LARGE SCALE GENOMIC DNA]</scope>
    <source>
        <strain evidence="1 2">DSM 19663</strain>
    </source>
</reference>
<name>A0A839E6R4_9MICO</name>
<comment type="caution">
    <text evidence="1">The sequence shown here is derived from an EMBL/GenBank/DDBJ whole genome shotgun (WGS) entry which is preliminary data.</text>
</comment>
<dbReference type="RefSeq" id="WP_182490960.1">
    <property type="nucleotide sequence ID" value="NZ_BAAAOV010000016.1"/>
</dbReference>
<keyword evidence="2" id="KW-1185">Reference proteome</keyword>
<evidence type="ECO:0000313" key="1">
    <source>
        <dbReference type="EMBL" id="MBA8848151.1"/>
    </source>
</evidence>
<sequence>MNNTHGHGRTPRLRLRAQDENYKLTACPPADSGEPQKKAVTVRHDHPRCAQLLAYIRDAAQGEVIGQCHVELLGGTVDMNGPFG</sequence>
<dbReference type="AlphaFoldDB" id="A0A839E6R4"/>
<proteinExistence type="predicted"/>